<feature type="compositionally biased region" description="Polar residues" evidence="1">
    <location>
        <begin position="154"/>
        <end position="170"/>
    </location>
</feature>
<reference evidence="2 3" key="1">
    <citation type="submission" date="2024-03" db="EMBL/GenBank/DDBJ databases">
        <title>Adaptation during the transition from Ophiocordyceps entomopathogen to insect associate is accompanied by gene loss and intensified selection.</title>
        <authorList>
            <person name="Ward C.M."/>
            <person name="Onetto C.A."/>
            <person name="Borneman A.R."/>
        </authorList>
    </citation>
    <scope>NUCLEOTIDE SEQUENCE [LARGE SCALE GENOMIC DNA]</scope>
    <source>
        <strain evidence="2">AWRI1</strain>
        <tissue evidence="2">Single Adult Female</tissue>
    </source>
</reference>
<protein>
    <submittedName>
        <fullName evidence="2">Uncharacterized protein</fullName>
    </submittedName>
</protein>
<dbReference type="Pfam" id="PF15264">
    <property type="entry name" value="TSSC4"/>
    <property type="match status" value="1"/>
</dbReference>
<dbReference type="InterPro" id="IPR029338">
    <property type="entry name" value="TSSC4"/>
</dbReference>
<evidence type="ECO:0000256" key="1">
    <source>
        <dbReference type="SAM" id="MobiDB-lite"/>
    </source>
</evidence>
<comment type="caution">
    <text evidence="2">The sequence shown here is derived from an EMBL/GenBank/DDBJ whole genome shotgun (WGS) entry which is preliminary data.</text>
</comment>
<feature type="region of interest" description="Disordered" evidence="1">
    <location>
        <begin position="154"/>
        <end position="180"/>
    </location>
</feature>
<sequence>MLQFNVPDLYVKDYRNVFPGKQEALLNALKSVEKEHGKDAPVKGNKLKHAQKKRRLSTKAYRNRESIFKVPEVPFKVDNVRRIMFKSTVRQGNWVKYDLSNVEEMSESSNAQAAFSFLKELEDRKRKPEDEVEVNPENFKPVFKKREIMPSKIQRTNAQSTGKDFSTVQKPITKPKSTDNCNSNAIKLNHLNFEDDFEGL</sequence>
<keyword evidence="3" id="KW-1185">Reference proteome</keyword>
<dbReference type="AlphaFoldDB" id="A0AAN9TH09"/>
<evidence type="ECO:0000313" key="2">
    <source>
        <dbReference type="EMBL" id="KAK7591313.1"/>
    </source>
</evidence>
<gene>
    <name evidence="2" type="ORF">V9T40_002926</name>
</gene>
<name>A0AAN9TH09_9HEMI</name>
<accession>A0AAN9TH09</accession>
<organism evidence="2 3">
    <name type="scientific">Parthenolecanium corni</name>
    <dbReference type="NCBI Taxonomy" id="536013"/>
    <lineage>
        <taxon>Eukaryota</taxon>
        <taxon>Metazoa</taxon>
        <taxon>Ecdysozoa</taxon>
        <taxon>Arthropoda</taxon>
        <taxon>Hexapoda</taxon>
        <taxon>Insecta</taxon>
        <taxon>Pterygota</taxon>
        <taxon>Neoptera</taxon>
        <taxon>Paraneoptera</taxon>
        <taxon>Hemiptera</taxon>
        <taxon>Sternorrhyncha</taxon>
        <taxon>Coccoidea</taxon>
        <taxon>Coccidae</taxon>
        <taxon>Parthenolecanium</taxon>
    </lineage>
</organism>
<evidence type="ECO:0000313" key="3">
    <source>
        <dbReference type="Proteomes" id="UP001367676"/>
    </source>
</evidence>
<proteinExistence type="predicted"/>
<dbReference type="EMBL" id="JBBCAQ010000022">
    <property type="protein sequence ID" value="KAK7591313.1"/>
    <property type="molecule type" value="Genomic_DNA"/>
</dbReference>
<dbReference type="Proteomes" id="UP001367676">
    <property type="component" value="Unassembled WGS sequence"/>
</dbReference>